<keyword evidence="2" id="KW-0805">Transcription regulation</keyword>
<proteinExistence type="inferred from homology"/>
<keyword evidence="7" id="KW-1185">Reference proteome</keyword>
<dbReference type="InterPro" id="IPR036390">
    <property type="entry name" value="WH_DNA-bd_sf"/>
</dbReference>
<sequence length="296" mass="32357">MDTEFLESLLLVVDHGSVAEAARRLGISATAVAQRIGVLEEQVGTRLVARVGRTVKPTVAGTAVVERARDIVRDVEALRAVASAGRVEGEFKLGATSSAITGLLPPVLKQLARRHPGLELHVTPGGSAALYEKLLADEIDAALLVEPPFPLGKAFSWATIRIDSYVFLASAKLKGVPPRELVRGQPFIRYDRKVWGGRLADMWLRSHRYRPTERFELDALDAIAVLVDQGLGVSLVPDWHGPWPEGVRLEKIPVPVDPIYRKTGFLWPRNSLHLRQIETLVAEARRTFPVSAAGAA</sequence>
<evidence type="ECO:0000256" key="4">
    <source>
        <dbReference type="ARBA" id="ARBA00023163"/>
    </source>
</evidence>
<dbReference type="AlphaFoldDB" id="A0A4Q1HLT4"/>
<dbReference type="InterPro" id="IPR000847">
    <property type="entry name" value="LysR_HTH_N"/>
</dbReference>
<dbReference type="SUPFAM" id="SSF46785">
    <property type="entry name" value="Winged helix' DNA-binding domain"/>
    <property type="match status" value="1"/>
</dbReference>
<keyword evidence="4" id="KW-0804">Transcription</keyword>
<organism evidence="6 7">
    <name type="scientific">Achromobacter aloeverae</name>
    <dbReference type="NCBI Taxonomy" id="1750518"/>
    <lineage>
        <taxon>Bacteria</taxon>
        <taxon>Pseudomonadati</taxon>
        <taxon>Pseudomonadota</taxon>
        <taxon>Betaproteobacteria</taxon>
        <taxon>Burkholderiales</taxon>
        <taxon>Alcaligenaceae</taxon>
        <taxon>Achromobacter</taxon>
    </lineage>
</organism>
<dbReference type="Gene3D" id="1.10.10.10">
    <property type="entry name" value="Winged helix-like DNA-binding domain superfamily/Winged helix DNA-binding domain"/>
    <property type="match status" value="1"/>
</dbReference>
<gene>
    <name evidence="6" type="ORF">C7R54_13240</name>
</gene>
<keyword evidence="3" id="KW-0238">DNA-binding</keyword>
<dbReference type="InterPro" id="IPR036388">
    <property type="entry name" value="WH-like_DNA-bd_sf"/>
</dbReference>
<dbReference type="Pfam" id="PF00126">
    <property type="entry name" value="HTH_1"/>
    <property type="match status" value="1"/>
</dbReference>
<evidence type="ECO:0000313" key="7">
    <source>
        <dbReference type="Proteomes" id="UP000290849"/>
    </source>
</evidence>
<dbReference type="RefSeq" id="WP_129150890.1">
    <property type="nucleotide sequence ID" value="NZ_JBHSDO010000014.1"/>
</dbReference>
<dbReference type="GO" id="GO:0003700">
    <property type="term" value="F:DNA-binding transcription factor activity"/>
    <property type="evidence" value="ECO:0007669"/>
    <property type="project" value="InterPro"/>
</dbReference>
<reference evidence="6 7" key="1">
    <citation type="journal article" date="2017" name="Int. J. Syst. Evol. Microbiol.">
        <title>Achromobacter aloeverae sp. nov., isolated from the root of Aloe vera (L.) Burm.f.</title>
        <authorList>
            <person name="Kuncharoen N."/>
            <person name="Muramatsu Y."/>
            <person name="Shibata C."/>
            <person name="Kamakura Y."/>
            <person name="Nakagawa Y."/>
            <person name="Tanasupawat S."/>
        </authorList>
    </citation>
    <scope>NUCLEOTIDE SEQUENCE [LARGE SCALE GENOMIC DNA]</scope>
    <source>
        <strain evidence="6 7">AVA-1</strain>
    </source>
</reference>
<dbReference type="PANTHER" id="PTHR30346:SF28">
    <property type="entry name" value="HTH-TYPE TRANSCRIPTIONAL REGULATOR CYNR"/>
    <property type="match status" value="1"/>
</dbReference>
<dbReference type="PANTHER" id="PTHR30346">
    <property type="entry name" value="TRANSCRIPTIONAL DUAL REGULATOR HCAR-RELATED"/>
    <property type="match status" value="1"/>
</dbReference>
<comment type="caution">
    <text evidence="6">The sequence shown here is derived from an EMBL/GenBank/DDBJ whole genome shotgun (WGS) entry which is preliminary data.</text>
</comment>
<dbReference type="SUPFAM" id="SSF53850">
    <property type="entry name" value="Periplasmic binding protein-like II"/>
    <property type="match status" value="1"/>
</dbReference>
<evidence type="ECO:0000313" key="6">
    <source>
        <dbReference type="EMBL" id="RXN90458.1"/>
    </source>
</evidence>
<comment type="similarity">
    <text evidence="1">Belongs to the LysR transcriptional regulatory family.</text>
</comment>
<evidence type="ECO:0000256" key="1">
    <source>
        <dbReference type="ARBA" id="ARBA00009437"/>
    </source>
</evidence>
<dbReference type="PROSITE" id="PS50931">
    <property type="entry name" value="HTH_LYSR"/>
    <property type="match status" value="1"/>
</dbReference>
<name>A0A4Q1HLT4_9BURK</name>
<evidence type="ECO:0000259" key="5">
    <source>
        <dbReference type="PROSITE" id="PS50931"/>
    </source>
</evidence>
<evidence type="ECO:0000256" key="3">
    <source>
        <dbReference type="ARBA" id="ARBA00023125"/>
    </source>
</evidence>
<dbReference type="Gene3D" id="3.40.190.10">
    <property type="entry name" value="Periplasmic binding protein-like II"/>
    <property type="match status" value="2"/>
</dbReference>
<dbReference type="GO" id="GO:0003677">
    <property type="term" value="F:DNA binding"/>
    <property type="evidence" value="ECO:0007669"/>
    <property type="project" value="UniProtKB-KW"/>
</dbReference>
<dbReference type="Proteomes" id="UP000290849">
    <property type="component" value="Unassembled WGS sequence"/>
</dbReference>
<dbReference type="EMBL" id="PYAL01000003">
    <property type="protein sequence ID" value="RXN90458.1"/>
    <property type="molecule type" value="Genomic_DNA"/>
</dbReference>
<evidence type="ECO:0000256" key="2">
    <source>
        <dbReference type="ARBA" id="ARBA00023015"/>
    </source>
</evidence>
<protein>
    <submittedName>
        <fullName evidence="6">LysR family transcriptional regulator</fullName>
    </submittedName>
</protein>
<dbReference type="Pfam" id="PF03466">
    <property type="entry name" value="LysR_substrate"/>
    <property type="match status" value="1"/>
</dbReference>
<feature type="domain" description="HTH lysR-type" evidence="5">
    <location>
        <begin position="1"/>
        <end position="58"/>
    </location>
</feature>
<dbReference type="GO" id="GO:0032993">
    <property type="term" value="C:protein-DNA complex"/>
    <property type="evidence" value="ECO:0007669"/>
    <property type="project" value="TreeGrafter"/>
</dbReference>
<accession>A0A4Q1HLT4</accession>
<dbReference type="OrthoDB" id="9803735at2"/>
<dbReference type="InterPro" id="IPR005119">
    <property type="entry name" value="LysR_subst-bd"/>
</dbReference>